<sequence length="199" mass="21673">MRRPAKRSRLARNVEALHRLRCDGSKSAKIFDGLPMPYENLRGMAPSTGRQALLSNRCRNVADNGRSGLVPPLLPSIPAAGEIPSLEFPDVRSSNGGGEDTNRSLSLWLTTVSFPFSCESSPSLLLLPSDESSPGRGGSLLPCPPPPPPPLRLSSIRRVFLRRRWITGLVVGLLVGLPETAHWVANSLNFCRVAISLWF</sequence>
<dbReference type="AlphaFoldDB" id="A0ABD1SUI2"/>
<evidence type="ECO:0000256" key="1">
    <source>
        <dbReference type="SAM" id="Phobius"/>
    </source>
</evidence>
<proteinExistence type="predicted"/>
<dbReference type="EMBL" id="JBFOLK010000006">
    <property type="protein sequence ID" value="KAL2504379.1"/>
    <property type="molecule type" value="Genomic_DNA"/>
</dbReference>
<feature type="transmembrane region" description="Helical" evidence="1">
    <location>
        <begin position="165"/>
        <end position="185"/>
    </location>
</feature>
<dbReference type="Proteomes" id="UP001604336">
    <property type="component" value="Unassembled WGS sequence"/>
</dbReference>
<evidence type="ECO:0000313" key="3">
    <source>
        <dbReference type="Proteomes" id="UP001604336"/>
    </source>
</evidence>
<keyword evidence="3" id="KW-1185">Reference proteome</keyword>
<protein>
    <submittedName>
        <fullName evidence="2">Zinc finger and BTB domain-containing protein 46</fullName>
    </submittedName>
</protein>
<reference evidence="3" key="1">
    <citation type="submission" date="2024-07" db="EMBL/GenBank/DDBJ databases">
        <title>Two chromosome-level genome assemblies of Korean endemic species Abeliophyllum distichum and Forsythia ovata (Oleaceae).</title>
        <authorList>
            <person name="Jang H."/>
        </authorList>
    </citation>
    <scope>NUCLEOTIDE SEQUENCE [LARGE SCALE GENOMIC DNA]</scope>
</reference>
<name>A0ABD1SUI2_9LAMI</name>
<keyword evidence="1" id="KW-0472">Membrane</keyword>
<accession>A0ABD1SUI2</accession>
<comment type="caution">
    <text evidence="2">The sequence shown here is derived from an EMBL/GenBank/DDBJ whole genome shotgun (WGS) entry which is preliminary data.</text>
</comment>
<keyword evidence="1" id="KW-1133">Transmembrane helix</keyword>
<keyword evidence="1" id="KW-0812">Transmembrane</keyword>
<gene>
    <name evidence="2" type="ORF">Adt_20000</name>
</gene>
<organism evidence="2 3">
    <name type="scientific">Abeliophyllum distichum</name>
    <dbReference type="NCBI Taxonomy" id="126358"/>
    <lineage>
        <taxon>Eukaryota</taxon>
        <taxon>Viridiplantae</taxon>
        <taxon>Streptophyta</taxon>
        <taxon>Embryophyta</taxon>
        <taxon>Tracheophyta</taxon>
        <taxon>Spermatophyta</taxon>
        <taxon>Magnoliopsida</taxon>
        <taxon>eudicotyledons</taxon>
        <taxon>Gunneridae</taxon>
        <taxon>Pentapetalae</taxon>
        <taxon>asterids</taxon>
        <taxon>lamiids</taxon>
        <taxon>Lamiales</taxon>
        <taxon>Oleaceae</taxon>
        <taxon>Forsythieae</taxon>
        <taxon>Abeliophyllum</taxon>
    </lineage>
</organism>
<evidence type="ECO:0000313" key="2">
    <source>
        <dbReference type="EMBL" id="KAL2504379.1"/>
    </source>
</evidence>